<comment type="caution">
    <text evidence="1">The sequence shown here is derived from an EMBL/GenBank/DDBJ whole genome shotgun (WGS) entry which is preliminary data.</text>
</comment>
<dbReference type="EMBL" id="JACOFZ010000010">
    <property type="protein sequence ID" value="MBC3883095.1"/>
    <property type="molecule type" value="Genomic_DNA"/>
</dbReference>
<dbReference type="Proteomes" id="UP000627446">
    <property type="component" value="Unassembled WGS sequence"/>
</dbReference>
<gene>
    <name evidence="1" type="ORF">H8K36_17000</name>
</gene>
<evidence type="ECO:0000313" key="2">
    <source>
        <dbReference type="Proteomes" id="UP000627446"/>
    </source>
</evidence>
<sequence length="178" mass="20175">MLKSLSKNFALFVLVALCACSPKFDWREVRNEDNSFQVLMPGKTASANRDINLNGVKATMYMTATDVQNISFSVAYVKLDEDGQDQETSKKQQETAFEAMKTGMLNNIQGQWKSDSSVTLPKNTLLAIGQRSNGQKLKMIARFEKKDAYLIQVIMLGEEKAFNSEIADMFFDSFKWNR</sequence>
<evidence type="ECO:0000313" key="1">
    <source>
        <dbReference type="EMBL" id="MBC3883095.1"/>
    </source>
</evidence>
<dbReference type="PROSITE" id="PS51257">
    <property type="entry name" value="PROKAR_LIPOPROTEIN"/>
    <property type="match status" value="1"/>
</dbReference>
<protein>
    <recommendedName>
        <fullName evidence="3">Lipoprotein</fullName>
    </recommendedName>
</protein>
<keyword evidence="2" id="KW-1185">Reference proteome</keyword>
<reference evidence="1" key="1">
    <citation type="submission" date="2020-08" db="EMBL/GenBank/DDBJ databases">
        <title>Novel species isolated from subtropical streams in China.</title>
        <authorList>
            <person name="Lu H."/>
        </authorList>
    </citation>
    <scope>NUCLEOTIDE SEQUENCE</scope>
    <source>
        <strain evidence="1">LX22W</strain>
    </source>
</reference>
<organism evidence="1 2">
    <name type="scientific">Undibacterium nitidum</name>
    <dbReference type="NCBI Taxonomy" id="2762298"/>
    <lineage>
        <taxon>Bacteria</taxon>
        <taxon>Pseudomonadati</taxon>
        <taxon>Pseudomonadota</taxon>
        <taxon>Betaproteobacteria</taxon>
        <taxon>Burkholderiales</taxon>
        <taxon>Oxalobacteraceae</taxon>
        <taxon>Undibacterium</taxon>
    </lineage>
</organism>
<dbReference type="AlphaFoldDB" id="A0A923KMN5"/>
<accession>A0A923KMN5</accession>
<name>A0A923KMN5_9BURK</name>
<evidence type="ECO:0008006" key="3">
    <source>
        <dbReference type="Google" id="ProtNLM"/>
    </source>
</evidence>
<dbReference type="RefSeq" id="WP_186917719.1">
    <property type="nucleotide sequence ID" value="NZ_JACOFZ010000010.1"/>
</dbReference>
<proteinExistence type="predicted"/>